<gene>
    <name evidence="6" type="ORF">PGH26_13825</name>
</gene>
<keyword evidence="7" id="KW-1185">Reference proteome</keyword>
<evidence type="ECO:0000256" key="4">
    <source>
        <dbReference type="HAMAP-Rule" id="MF_00745"/>
    </source>
</evidence>
<comment type="cofactor">
    <cofactor evidence="4">
        <name>Zn(2+)</name>
        <dbReference type="ChEBI" id="CHEBI:29105"/>
    </cofactor>
    <text evidence="4">Binds 1 zinc ion.</text>
</comment>
<proteinExistence type="inferred from homology"/>
<name>A0ABZ0KU16_9BACL</name>
<evidence type="ECO:0000256" key="2">
    <source>
        <dbReference type="ARBA" id="ARBA00022723"/>
    </source>
</evidence>
<evidence type="ECO:0000313" key="7">
    <source>
        <dbReference type="Proteomes" id="UP001303532"/>
    </source>
</evidence>
<feature type="binding site" evidence="4">
    <location>
        <position position="74"/>
    </location>
    <ligand>
        <name>Zn(2+)</name>
        <dbReference type="ChEBI" id="CHEBI:29105"/>
    </ligand>
</feature>
<evidence type="ECO:0000256" key="3">
    <source>
        <dbReference type="ARBA" id="ARBA00022833"/>
    </source>
</evidence>
<dbReference type="SMART" id="SM00731">
    <property type="entry name" value="SprT"/>
    <property type="match status" value="1"/>
</dbReference>
<protein>
    <recommendedName>
        <fullName evidence="4">Protein SprT-like</fullName>
    </recommendedName>
</protein>
<comment type="subcellular location">
    <subcellularLocation>
        <location evidence="4">Cytoplasm</location>
    </subcellularLocation>
</comment>
<dbReference type="EMBL" id="CP116341">
    <property type="protein sequence ID" value="WOV83934.1"/>
    <property type="molecule type" value="Genomic_DNA"/>
</dbReference>
<evidence type="ECO:0000256" key="1">
    <source>
        <dbReference type="ARBA" id="ARBA00022490"/>
    </source>
</evidence>
<dbReference type="InterPro" id="IPR023524">
    <property type="entry name" value="Uncharacterised_SprT-like"/>
</dbReference>
<organism evidence="6 7">
    <name type="scientific">Sporosarcina jeotgali</name>
    <dbReference type="NCBI Taxonomy" id="3020056"/>
    <lineage>
        <taxon>Bacteria</taxon>
        <taxon>Bacillati</taxon>
        <taxon>Bacillota</taxon>
        <taxon>Bacilli</taxon>
        <taxon>Bacillales</taxon>
        <taxon>Caryophanaceae</taxon>
        <taxon>Sporosarcina</taxon>
    </lineage>
</organism>
<feature type="binding site" evidence="4">
    <location>
        <position position="78"/>
    </location>
    <ligand>
        <name>Zn(2+)</name>
        <dbReference type="ChEBI" id="CHEBI:29105"/>
    </ligand>
</feature>
<dbReference type="RefSeq" id="WP_323691620.1">
    <property type="nucleotide sequence ID" value="NZ_CP116341.1"/>
</dbReference>
<dbReference type="Pfam" id="PF17283">
    <property type="entry name" value="Zn_ribbon_SprT"/>
    <property type="match status" value="1"/>
</dbReference>
<dbReference type="HAMAP" id="MF_00745">
    <property type="entry name" value="SprT_like"/>
    <property type="match status" value="1"/>
</dbReference>
<dbReference type="InterPro" id="IPR035240">
    <property type="entry name" value="SprT_Zn_ribbon"/>
</dbReference>
<keyword evidence="2 4" id="KW-0479">Metal-binding</keyword>
<comment type="similarity">
    <text evidence="4">Belongs to the SprT family.</text>
</comment>
<keyword evidence="1 4" id="KW-0963">Cytoplasm</keyword>
<dbReference type="NCBIfam" id="NF003339">
    <property type="entry name" value="PRK04351.1"/>
    <property type="match status" value="1"/>
</dbReference>
<evidence type="ECO:0000313" key="6">
    <source>
        <dbReference type="EMBL" id="WOV83934.1"/>
    </source>
</evidence>
<evidence type="ECO:0000259" key="5">
    <source>
        <dbReference type="SMART" id="SM00731"/>
    </source>
</evidence>
<sequence>MTVKGTILSVEDLQALTESLSLQWFQKPFLHDAVYNSRLQTTGGRYMLSDHSIQVNPRVEQIYGLEELAGVLKHELCHYHLHIEGKGYKHGDRDFKDLLLKTKSPRYCKPLKDRETSTRKIRIYICTNCGLQYNRKRRVDTKRFRCGKCHGSLKEA</sequence>
<dbReference type="Proteomes" id="UP001303532">
    <property type="component" value="Chromosome"/>
</dbReference>
<keyword evidence="3 4" id="KW-0862">Zinc</keyword>
<feature type="domain" description="SprT-like" evidence="5">
    <location>
        <begin position="11"/>
        <end position="156"/>
    </location>
</feature>
<feature type="active site" evidence="4">
    <location>
        <position position="75"/>
    </location>
</feature>
<dbReference type="Pfam" id="PF10263">
    <property type="entry name" value="SprT-like"/>
    <property type="match status" value="1"/>
</dbReference>
<dbReference type="InterPro" id="IPR006640">
    <property type="entry name" value="SprT-like_domain"/>
</dbReference>
<accession>A0ABZ0KU16</accession>
<reference evidence="6 7" key="1">
    <citation type="submission" date="2023-01" db="EMBL/GenBank/DDBJ databases">
        <title>Sporosarcina sp. nov., isolated from Korean tranditional fermented seafood 'Jeotgal'.</title>
        <authorList>
            <person name="Yang A.-I."/>
        </authorList>
    </citation>
    <scope>NUCLEOTIDE SEQUENCE [LARGE SCALE GENOMIC DNA]</scope>
    <source>
        <strain evidence="6 7">B2O-1</strain>
    </source>
</reference>